<evidence type="ECO:0000256" key="5">
    <source>
        <dbReference type="SAM" id="Phobius"/>
    </source>
</evidence>
<dbReference type="AlphaFoldDB" id="A0A073JXJ8"/>
<dbReference type="GO" id="GO:0009403">
    <property type="term" value="P:toxin biosynthetic process"/>
    <property type="evidence" value="ECO:0007669"/>
    <property type="project" value="InterPro"/>
</dbReference>
<accession>A0A073JXJ8</accession>
<protein>
    <submittedName>
        <fullName evidence="6">Membrane protein</fullName>
    </submittedName>
</protein>
<dbReference type="STRING" id="574376.BAMA_02655"/>
<keyword evidence="7" id="KW-1185">Reference proteome</keyword>
<dbReference type="GO" id="GO:0016020">
    <property type="term" value="C:membrane"/>
    <property type="evidence" value="ECO:0007669"/>
    <property type="project" value="UniProtKB-SubCell"/>
</dbReference>
<keyword evidence="4 5" id="KW-0472">Membrane</keyword>
<proteinExistence type="predicted"/>
<dbReference type="eggNOG" id="COG1286">
    <property type="taxonomic scope" value="Bacteria"/>
</dbReference>
<comment type="caution">
    <text evidence="6">The sequence shown here is derived from an EMBL/GenBank/DDBJ whole genome shotgun (WGS) entry which is preliminary data.</text>
</comment>
<gene>
    <name evidence="6" type="ORF">BAMA_02655</name>
</gene>
<name>A0A073JXJ8_9BACI</name>
<dbReference type="EMBL" id="JOTN01000010">
    <property type="protein sequence ID" value="KEK18990.1"/>
    <property type="molecule type" value="Genomic_DNA"/>
</dbReference>
<dbReference type="Proteomes" id="UP000027822">
    <property type="component" value="Unassembled WGS sequence"/>
</dbReference>
<evidence type="ECO:0000256" key="4">
    <source>
        <dbReference type="ARBA" id="ARBA00023136"/>
    </source>
</evidence>
<feature type="transmembrane region" description="Helical" evidence="5">
    <location>
        <begin position="21"/>
        <end position="42"/>
    </location>
</feature>
<dbReference type="PANTHER" id="PTHR37306">
    <property type="entry name" value="COLICIN V PRODUCTION PROTEIN"/>
    <property type="match status" value="1"/>
</dbReference>
<sequence>MIDILIILLLIMGFFLGLRRGFILQLVKLTGFIIAYLVAYWYCKDFAPVLQKIVPYPFEQNASVPEWIDASDMETVFYQAIAFIALFIIAKIALTLLGHLLNMFTEIPVLKQVNALAGALLGFVEVYVILFVLIIVGSLLPVEPVQTSLEQSAISKIIVDDTPILSEKVKELWQTGSKV</sequence>
<dbReference type="RefSeq" id="WP_034639818.1">
    <property type="nucleotide sequence ID" value="NZ_CBCSJC010000009.1"/>
</dbReference>
<comment type="subcellular location">
    <subcellularLocation>
        <location evidence="1">Membrane</location>
        <topology evidence="1">Multi-pass membrane protein</topology>
    </subcellularLocation>
</comment>
<dbReference type="OrthoDB" id="1809613at2"/>
<evidence type="ECO:0000256" key="3">
    <source>
        <dbReference type="ARBA" id="ARBA00022989"/>
    </source>
</evidence>
<keyword evidence="2 5" id="KW-0812">Transmembrane</keyword>
<dbReference type="Pfam" id="PF02674">
    <property type="entry name" value="Colicin_V"/>
    <property type="match status" value="1"/>
</dbReference>
<dbReference type="PANTHER" id="PTHR37306:SF1">
    <property type="entry name" value="COLICIN V PRODUCTION PROTEIN"/>
    <property type="match status" value="1"/>
</dbReference>
<evidence type="ECO:0000313" key="6">
    <source>
        <dbReference type="EMBL" id="KEK18990.1"/>
    </source>
</evidence>
<reference evidence="6 7" key="1">
    <citation type="submission" date="2014-06" db="EMBL/GenBank/DDBJ databases">
        <title>Draft genome sequence of Bacillus manliponensis JCM 15802 (MCCC 1A00708).</title>
        <authorList>
            <person name="Lai Q."/>
            <person name="Liu Y."/>
            <person name="Shao Z."/>
        </authorList>
    </citation>
    <scope>NUCLEOTIDE SEQUENCE [LARGE SCALE GENOMIC DNA]</scope>
    <source>
        <strain evidence="6 7">JCM 15802</strain>
    </source>
</reference>
<evidence type="ECO:0000256" key="1">
    <source>
        <dbReference type="ARBA" id="ARBA00004141"/>
    </source>
</evidence>
<feature type="transmembrane region" description="Helical" evidence="5">
    <location>
        <begin position="76"/>
        <end position="101"/>
    </location>
</feature>
<feature type="transmembrane region" description="Helical" evidence="5">
    <location>
        <begin position="113"/>
        <end position="140"/>
    </location>
</feature>
<evidence type="ECO:0000256" key="2">
    <source>
        <dbReference type="ARBA" id="ARBA00022692"/>
    </source>
</evidence>
<organism evidence="6 7">
    <name type="scientific">Bacillus manliponensis</name>
    <dbReference type="NCBI Taxonomy" id="574376"/>
    <lineage>
        <taxon>Bacteria</taxon>
        <taxon>Bacillati</taxon>
        <taxon>Bacillota</taxon>
        <taxon>Bacilli</taxon>
        <taxon>Bacillales</taxon>
        <taxon>Bacillaceae</taxon>
        <taxon>Bacillus</taxon>
        <taxon>Bacillus cereus group</taxon>
    </lineage>
</organism>
<dbReference type="InterPro" id="IPR003825">
    <property type="entry name" value="Colicin-V_CvpA"/>
</dbReference>
<keyword evidence="3 5" id="KW-1133">Transmembrane helix</keyword>
<evidence type="ECO:0000313" key="7">
    <source>
        <dbReference type="Proteomes" id="UP000027822"/>
    </source>
</evidence>